<dbReference type="AlphaFoldDB" id="A0A3Q8XQ31"/>
<name>A0A3Q8XQ31_9HYPH</name>
<evidence type="ECO:0000313" key="3">
    <source>
        <dbReference type="Proteomes" id="UP000268192"/>
    </source>
</evidence>
<dbReference type="KEGG" id="abaw:D5400_16625"/>
<feature type="transmembrane region" description="Helical" evidence="1">
    <location>
        <begin position="6"/>
        <end position="30"/>
    </location>
</feature>
<proteinExistence type="predicted"/>
<organism evidence="2 3">
    <name type="scientific">Georhizobium profundi</name>
    <dbReference type="NCBI Taxonomy" id="2341112"/>
    <lineage>
        <taxon>Bacteria</taxon>
        <taxon>Pseudomonadati</taxon>
        <taxon>Pseudomonadota</taxon>
        <taxon>Alphaproteobacteria</taxon>
        <taxon>Hyphomicrobiales</taxon>
        <taxon>Rhizobiaceae</taxon>
        <taxon>Georhizobium</taxon>
    </lineage>
</organism>
<keyword evidence="1" id="KW-0472">Membrane</keyword>
<reference evidence="2 3" key="1">
    <citation type="submission" date="2018-09" db="EMBL/GenBank/DDBJ databases">
        <title>Marinorhizobium profundi gen. nov., sp. nov., isolated from a deep-sea sediment sample from the New Britain Trench and proposal of Marinorhizobiaceae fam. nov. in the order Rhizobiales of the class Alphaproteobacteria.</title>
        <authorList>
            <person name="Cao J."/>
        </authorList>
    </citation>
    <scope>NUCLEOTIDE SEQUENCE [LARGE SCALE GENOMIC DNA]</scope>
    <source>
        <strain evidence="2 3">WS11</strain>
    </source>
</reference>
<accession>A0A3Q8XQ31</accession>
<evidence type="ECO:0000313" key="2">
    <source>
        <dbReference type="EMBL" id="AZN72680.1"/>
    </source>
</evidence>
<dbReference type="OrthoDB" id="1346484at2"/>
<sequence length="186" mass="20178">MRNLVFAILAGLVGALVLHIVIILTLPFFASDDVYSRISSLPANDRFLPASAVSAEVTSTELVSDTPYSTTYLCRFVLADAPIHLQAEGAVPFWSLAVFDRRSNELFSMNDRTSEGGGMNVTLANPLQMIRLREGLPPNLAGSVLVETDVTDGYVLIRTVVPDQTMQAQANDFLSSATCREEPLAD</sequence>
<gene>
    <name evidence="2" type="ORF">D5400_16625</name>
</gene>
<keyword evidence="3" id="KW-1185">Reference proteome</keyword>
<keyword evidence="1" id="KW-1133">Transmembrane helix</keyword>
<dbReference type="PIRSF" id="PIRSF010244">
    <property type="entry name" value="UCP010244_imp"/>
    <property type="match status" value="1"/>
</dbReference>
<dbReference type="EMBL" id="CP032509">
    <property type="protein sequence ID" value="AZN72680.1"/>
    <property type="molecule type" value="Genomic_DNA"/>
</dbReference>
<dbReference type="InterPro" id="IPR014456">
    <property type="entry name" value="UCP010244_IM"/>
</dbReference>
<evidence type="ECO:0000256" key="1">
    <source>
        <dbReference type="SAM" id="Phobius"/>
    </source>
</evidence>
<dbReference type="Proteomes" id="UP000268192">
    <property type="component" value="Chromosome"/>
</dbReference>
<dbReference type="RefSeq" id="WP_126011006.1">
    <property type="nucleotide sequence ID" value="NZ_CP032509.1"/>
</dbReference>
<protein>
    <submittedName>
        <fullName evidence="2">DUF1254 domain-containing protein</fullName>
    </submittedName>
</protein>
<keyword evidence="1" id="KW-0812">Transmembrane</keyword>